<dbReference type="Proteomes" id="UP000327013">
    <property type="component" value="Chromosome 3"/>
</dbReference>
<dbReference type="PANTHER" id="PTHR42776:SF4">
    <property type="entry name" value="ACYLAMINO-ACID-RELEASING ENZYME"/>
    <property type="match status" value="1"/>
</dbReference>
<evidence type="ECO:0000259" key="9">
    <source>
        <dbReference type="Pfam" id="PF19283"/>
    </source>
</evidence>
<keyword evidence="11" id="KW-1185">Reference proteome</keyword>
<dbReference type="GO" id="GO:0004252">
    <property type="term" value="F:serine-type endopeptidase activity"/>
    <property type="evidence" value="ECO:0007669"/>
    <property type="project" value="InterPro"/>
</dbReference>
<evidence type="ECO:0000313" key="10">
    <source>
        <dbReference type="EMBL" id="KAE8022616.1"/>
    </source>
</evidence>
<keyword evidence="7" id="KW-0378">Hydrolase</keyword>
<evidence type="ECO:0000256" key="1">
    <source>
        <dbReference type="ARBA" id="ARBA00000721"/>
    </source>
</evidence>
<reference evidence="10 11" key="1">
    <citation type="submission" date="2019-06" db="EMBL/GenBank/DDBJ databases">
        <title>A chromosomal-level reference genome of Carpinus fangiana (Coryloideae, Betulaceae).</title>
        <authorList>
            <person name="Yang X."/>
            <person name="Wang Z."/>
            <person name="Zhang L."/>
            <person name="Hao G."/>
            <person name="Liu J."/>
            <person name="Yang Y."/>
        </authorList>
    </citation>
    <scope>NUCLEOTIDE SEQUENCE [LARGE SCALE GENOMIC DNA]</scope>
    <source>
        <strain evidence="10">Cfa_2016G</strain>
        <tissue evidence="10">Leaf</tissue>
    </source>
</reference>
<dbReference type="PROSITE" id="PS00708">
    <property type="entry name" value="PRO_ENDOPEP_SER"/>
    <property type="match status" value="1"/>
</dbReference>
<keyword evidence="6" id="KW-0963">Cytoplasm</keyword>
<dbReference type="EMBL" id="CM017323">
    <property type="protein sequence ID" value="KAE8022616.1"/>
    <property type="molecule type" value="Genomic_DNA"/>
</dbReference>
<dbReference type="Gene3D" id="3.40.50.1820">
    <property type="entry name" value="alpha/beta hydrolase"/>
    <property type="match status" value="1"/>
</dbReference>
<evidence type="ECO:0000256" key="4">
    <source>
        <dbReference type="ARBA" id="ARBA00011881"/>
    </source>
</evidence>
<dbReference type="GO" id="GO:0005737">
    <property type="term" value="C:cytoplasm"/>
    <property type="evidence" value="ECO:0007669"/>
    <property type="project" value="UniProtKB-SubCell"/>
</dbReference>
<comment type="catalytic activity">
    <reaction evidence="1">
        <text>Cleavage of an N-acetyl or N-formyl amino acid from the N-terminus of a polypeptide.</text>
        <dbReference type="EC" id="3.4.19.1"/>
    </reaction>
</comment>
<name>A0A5N6QYQ2_9ROSI</name>
<dbReference type="Pfam" id="PF19283">
    <property type="entry name" value="APEH_N"/>
    <property type="match status" value="1"/>
</dbReference>
<dbReference type="InterPro" id="IPR002471">
    <property type="entry name" value="Pept_S9_AS"/>
</dbReference>
<feature type="domain" description="Peptidase S9 prolyl oligopeptidase catalytic" evidence="8">
    <location>
        <begin position="607"/>
        <end position="823"/>
    </location>
</feature>
<dbReference type="SUPFAM" id="SSF53474">
    <property type="entry name" value="alpha/beta-Hydrolases"/>
    <property type="match status" value="1"/>
</dbReference>
<dbReference type="InterPro" id="IPR001375">
    <property type="entry name" value="Peptidase_S9_cat"/>
</dbReference>
<evidence type="ECO:0000256" key="3">
    <source>
        <dbReference type="ARBA" id="ARBA00010040"/>
    </source>
</evidence>
<dbReference type="EC" id="3.4.19.1" evidence="5"/>
<evidence type="ECO:0000313" key="11">
    <source>
        <dbReference type="Proteomes" id="UP000327013"/>
    </source>
</evidence>
<dbReference type="AlphaFoldDB" id="A0A5N6QYQ2"/>
<evidence type="ECO:0000256" key="7">
    <source>
        <dbReference type="ARBA" id="ARBA00022801"/>
    </source>
</evidence>
<evidence type="ECO:0000256" key="6">
    <source>
        <dbReference type="ARBA" id="ARBA00022490"/>
    </source>
</evidence>
<proteinExistence type="inferred from homology"/>
<organism evidence="10 11">
    <name type="scientific">Carpinus fangiana</name>
    <dbReference type="NCBI Taxonomy" id="176857"/>
    <lineage>
        <taxon>Eukaryota</taxon>
        <taxon>Viridiplantae</taxon>
        <taxon>Streptophyta</taxon>
        <taxon>Embryophyta</taxon>
        <taxon>Tracheophyta</taxon>
        <taxon>Spermatophyta</taxon>
        <taxon>Magnoliopsida</taxon>
        <taxon>eudicotyledons</taxon>
        <taxon>Gunneridae</taxon>
        <taxon>Pentapetalae</taxon>
        <taxon>rosids</taxon>
        <taxon>fabids</taxon>
        <taxon>Fagales</taxon>
        <taxon>Betulaceae</taxon>
        <taxon>Carpinus</taxon>
    </lineage>
</organism>
<sequence>MARLYCINTSYWCVSFKSNLFRPPFPLPISSRRLTLLRPTSFFSRLSASLAMYDSKSGPIKEMPLGLDAAMEEEYASQSKLLQEFASISNIDKAWIFKSDGGIGSQAMFSISQANLLANKRRKCIVSAHISQETKGTVSFQWAPFPVEMTGVSTIVPSPSGSKLLVLRNPENESPSKFEIWGSSQLEKEFHIPQSVHGSVYTDGWFEGVSWNSDETLIAYVAEEPSPSKPTFNDLGYKKGGSTDKDCGSWKGQGDWEEDWGETYAGKRQPALFVININSGEVQAVKGIEKSLSVGQVVWAPSTKGACQYLVFVGWSSDTRKLGIKYCYNRPCALYAVRAPLFKSEASGLELKDGSNEDMPVVNLTQHISSAFFPRFSPDGNFLVFLSARSSVDSGAHCATDSLYRIDWPTDVKLWPSAKIVDVIPVVMCADDGCFPGLYFSSVLSNPWLSDGCTMIISSIWGSSQVILSVNVLSGEVLRISPADSNFSWDVLTLDGNNIVAVSSSPVDVPQIKYGCIVEKATKAAAWSWLDVSSSIFKCSEKVKSLLSSLQFSIMKIPVKDVSDGLTKGAGKPFEAIFVSSNSKESDACNPLIVILHGGPHSVSISSFSKSLAFLSSIGYNLLIVNYRGSLGFGEEALQSLPGKVGSQDVNDVLTAIDHVIDKGLASPSKITVLGGSHGGFLTTHLIGQAPDKFVAAAVRNPVCNIALMVGTTDIPDWCYVEAFGSKGKDSFTEAPPAEQLTLFHSKSPVSHLSKVKTPTLFLLGAQDLRVPVSNGLQYARALKEKGVVVKVIVFPNDVHGIERPQSDFESFLNIGVWFRKYCK</sequence>
<comment type="subcellular location">
    <subcellularLocation>
        <location evidence="2">Cytoplasm</location>
    </subcellularLocation>
</comment>
<dbReference type="GO" id="GO:0006508">
    <property type="term" value="P:proteolysis"/>
    <property type="evidence" value="ECO:0007669"/>
    <property type="project" value="InterPro"/>
</dbReference>
<comment type="subunit">
    <text evidence="4">Homotetramer.</text>
</comment>
<dbReference type="InterPro" id="IPR045550">
    <property type="entry name" value="AARE_N"/>
</dbReference>
<dbReference type="GO" id="GO:0008242">
    <property type="term" value="F:omega peptidase activity"/>
    <property type="evidence" value="ECO:0007669"/>
    <property type="project" value="UniProtKB-EC"/>
</dbReference>
<dbReference type="Pfam" id="PF00326">
    <property type="entry name" value="Peptidase_S9"/>
    <property type="match status" value="1"/>
</dbReference>
<evidence type="ECO:0000256" key="2">
    <source>
        <dbReference type="ARBA" id="ARBA00004496"/>
    </source>
</evidence>
<accession>A0A5N6QYQ2</accession>
<protein>
    <recommendedName>
        <fullName evidence="5">acylaminoacyl-peptidase</fullName>
        <ecNumber evidence="5">3.4.19.1</ecNumber>
    </recommendedName>
</protein>
<dbReference type="FunFam" id="3.40.50.1820:FF:000146">
    <property type="entry name" value="Acylamino-acid-releasing enzyme"/>
    <property type="match status" value="1"/>
</dbReference>
<dbReference type="InterPro" id="IPR029058">
    <property type="entry name" value="AB_hydrolase_fold"/>
</dbReference>
<dbReference type="SUPFAM" id="SSF82171">
    <property type="entry name" value="DPP6 N-terminal domain-like"/>
    <property type="match status" value="1"/>
</dbReference>
<dbReference type="OrthoDB" id="416344at2759"/>
<comment type="similarity">
    <text evidence="3">Belongs to the peptidase S9C family.</text>
</comment>
<evidence type="ECO:0000256" key="5">
    <source>
        <dbReference type="ARBA" id="ARBA00012917"/>
    </source>
</evidence>
<feature type="domain" description="Acylamino-acid-releasing enzyme N-terminal" evidence="9">
    <location>
        <begin position="61"/>
        <end position="544"/>
    </location>
</feature>
<gene>
    <name evidence="10" type="ORF">FH972_008401</name>
</gene>
<dbReference type="PANTHER" id="PTHR42776">
    <property type="entry name" value="SERINE PEPTIDASE S9 FAMILY MEMBER"/>
    <property type="match status" value="1"/>
</dbReference>
<evidence type="ECO:0000259" key="8">
    <source>
        <dbReference type="Pfam" id="PF00326"/>
    </source>
</evidence>